<evidence type="ECO:0000256" key="1">
    <source>
        <dbReference type="SAM" id="Phobius"/>
    </source>
</evidence>
<dbReference type="AlphaFoldDB" id="A0A8D8X8K6"/>
<organism evidence="2">
    <name type="scientific">Cacopsylla melanoneura</name>
    <dbReference type="NCBI Taxonomy" id="428564"/>
    <lineage>
        <taxon>Eukaryota</taxon>
        <taxon>Metazoa</taxon>
        <taxon>Ecdysozoa</taxon>
        <taxon>Arthropoda</taxon>
        <taxon>Hexapoda</taxon>
        <taxon>Insecta</taxon>
        <taxon>Pterygota</taxon>
        <taxon>Neoptera</taxon>
        <taxon>Paraneoptera</taxon>
        <taxon>Hemiptera</taxon>
        <taxon>Sternorrhyncha</taxon>
        <taxon>Psylloidea</taxon>
        <taxon>Psyllidae</taxon>
        <taxon>Psyllinae</taxon>
        <taxon>Cacopsylla</taxon>
    </lineage>
</organism>
<name>A0A8D8X8K6_9HEMI</name>
<accession>A0A8D8X8K6</accession>
<dbReference type="EMBL" id="HBUF01284210">
    <property type="protein sequence ID" value="CAG6687943.1"/>
    <property type="molecule type" value="Transcribed_RNA"/>
</dbReference>
<sequence length="117" mass="13566">MICEMYFRGALPTVVSPMPDSKMWFKMPSCLRLCPINWSLLFLIIFIIILSPPILLDTSSLHWLFCLASLFSTSFCNTTSQMLLFFFSLLHVWSTLYIYTGLYSKHTFSKDFSLLPS</sequence>
<proteinExistence type="predicted"/>
<keyword evidence="1" id="KW-1133">Transmembrane helix</keyword>
<feature type="transmembrane region" description="Helical" evidence="1">
    <location>
        <begin position="83"/>
        <end position="102"/>
    </location>
</feature>
<reference evidence="2" key="1">
    <citation type="submission" date="2021-05" db="EMBL/GenBank/DDBJ databases">
        <authorList>
            <person name="Alioto T."/>
            <person name="Alioto T."/>
            <person name="Gomez Garrido J."/>
        </authorList>
    </citation>
    <scope>NUCLEOTIDE SEQUENCE</scope>
</reference>
<keyword evidence="1" id="KW-0472">Membrane</keyword>
<feature type="transmembrane region" description="Helical" evidence="1">
    <location>
        <begin position="30"/>
        <end position="54"/>
    </location>
</feature>
<keyword evidence="1" id="KW-0812">Transmembrane</keyword>
<evidence type="ECO:0000313" key="2">
    <source>
        <dbReference type="EMBL" id="CAG6687943.1"/>
    </source>
</evidence>
<protein>
    <submittedName>
        <fullName evidence="2">Uncharacterized protein</fullName>
    </submittedName>
</protein>